<dbReference type="PANTHER" id="PTHR34138:SF1">
    <property type="entry name" value="CELL SHAPE-DETERMINING PROTEIN MREC"/>
    <property type="match status" value="1"/>
</dbReference>
<keyword evidence="3 5" id="KW-0133">Cell shape</keyword>
<sequence length="283" mass="31544">MIKFVILALISMAFMTLDYRKNRLLPVRTGLTKFLIYPVQYTVDLPYRLASFTREFFSDHDELSKANRELRALVGVYAARDQKYHSIARENQRLRSQLSATPAVREKFTLTEILSVSSNPFSKNVVINKGTDDGIFVGQVALAGNNIYGQTESVTPNSAVIMQLTDAKHAIHVRNVRTGQGALAVGTGKINRLELKHVETSMDIQTGDKFVSSGLGQLFPPDFPVAIVDSVAYNPGDSFMKVHATPFTDFSKTREILMIWRADYSSELESTNNMPEQTNGASK</sequence>
<reference evidence="7 8" key="1">
    <citation type="submission" date="2019-03" db="EMBL/GenBank/DDBJ databases">
        <title>Genomic Encyclopedia of Type Strains, Phase IV (KMG-IV): sequencing the most valuable type-strain genomes for metagenomic binning, comparative biology and taxonomic classification.</title>
        <authorList>
            <person name="Goeker M."/>
        </authorList>
    </citation>
    <scope>NUCLEOTIDE SEQUENCE [LARGE SCALE GENOMIC DNA]</scope>
    <source>
        <strain evidence="7 8">DSM 24830</strain>
    </source>
</reference>
<evidence type="ECO:0000259" key="6">
    <source>
        <dbReference type="Pfam" id="PF04085"/>
    </source>
</evidence>
<comment type="similarity">
    <text evidence="1 5">Belongs to the MreC family.</text>
</comment>
<dbReference type="EMBL" id="SMFQ01000002">
    <property type="protein sequence ID" value="TCJ88506.1"/>
    <property type="molecule type" value="Genomic_DNA"/>
</dbReference>
<dbReference type="OrthoDB" id="9808025at2"/>
<evidence type="ECO:0000256" key="1">
    <source>
        <dbReference type="ARBA" id="ARBA00009369"/>
    </source>
</evidence>
<dbReference type="InterPro" id="IPR055342">
    <property type="entry name" value="MreC_beta-barrel_core"/>
</dbReference>
<evidence type="ECO:0000256" key="4">
    <source>
        <dbReference type="ARBA" id="ARBA00032089"/>
    </source>
</evidence>
<comment type="caution">
    <text evidence="7">The sequence shown here is derived from an EMBL/GenBank/DDBJ whole genome shotgun (WGS) entry which is preliminary data.</text>
</comment>
<dbReference type="NCBIfam" id="TIGR00219">
    <property type="entry name" value="mreC"/>
    <property type="match status" value="1"/>
</dbReference>
<comment type="function">
    <text evidence="5">Involved in formation and maintenance of cell shape.</text>
</comment>
<evidence type="ECO:0000313" key="8">
    <source>
        <dbReference type="Proteomes" id="UP000294887"/>
    </source>
</evidence>
<dbReference type="InterPro" id="IPR007221">
    <property type="entry name" value="MreC"/>
</dbReference>
<evidence type="ECO:0000256" key="2">
    <source>
        <dbReference type="ARBA" id="ARBA00013855"/>
    </source>
</evidence>
<dbReference type="InterPro" id="IPR042175">
    <property type="entry name" value="Cell/Rod_MreC_2"/>
</dbReference>
<dbReference type="GO" id="GO:0008360">
    <property type="term" value="P:regulation of cell shape"/>
    <property type="evidence" value="ECO:0007669"/>
    <property type="project" value="UniProtKB-KW"/>
</dbReference>
<dbReference type="PIRSF" id="PIRSF038471">
    <property type="entry name" value="MreC"/>
    <property type="match status" value="1"/>
</dbReference>
<name>A0A4R1F2U6_9GAMM</name>
<dbReference type="AlphaFoldDB" id="A0A4R1F2U6"/>
<dbReference type="InterPro" id="IPR042177">
    <property type="entry name" value="Cell/Rod_1"/>
</dbReference>
<dbReference type="GO" id="GO:0005886">
    <property type="term" value="C:plasma membrane"/>
    <property type="evidence" value="ECO:0007669"/>
    <property type="project" value="TreeGrafter"/>
</dbReference>
<dbReference type="RefSeq" id="WP_131904200.1">
    <property type="nucleotide sequence ID" value="NZ_BAAAFU010000008.1"/>
</dbReference>
<dbReference type="Pfam" id="PF04085">
    <property type="entry name" value="MreC"/>
    <property type="match status" value="1"/>
</dbReference>
<dbReference type="Gene3D" id="2.40.10.350">
    <property type="entry name" value="Rod shape-determining protein MreC, domain 2"/>
    <property type="match status" value="1"/>
</dbReference>
<accession>A0A4R1F2U6</accession>
<evidence type="ECO:0000256" key="5">
    <source>
        <dbReference type="PIRNR" id="PIRNR038471"/>
    </source>
</evidence>
<keyword evidence="8" id="KW-1185">Reference proteome</keyword>
<gene>
    <name evidence="7" type="ORF">EV695_0362</name>
</gene>
<proteinExistence type="inferred from homology"/>
<feature type="domain" description="Rod shape-determining protein MreC beta-barrel core" evidence="6">
    <location>
        <begin position="113"/>
        <end position="260"/>
    </location>
</feature>
<protein>
    <recommendedName>
        <fullName evidence="2 5">Cell shape-determining protein MreC</fullName>
    </recommendedName>
    <alternativeName>
        <fullName evidence="4 5">Cell shape protein MreC</fullName>
    </alternativeName>
</protein>
<organism evidence="7 8">
    <name type="scientific">Cocleimonas flava</name>
    <dbReference type="NCBI Taxonomy" id="634765"/>
    <lineage>
        <taxon>Bacteria</taxon>
        <taxon>Pseudomonadati</taxon>
        <taxon>Pseudomonadota</taxon>
        <taxon>Gammaproteobacteria</taxon>
        <taxon>Thiotrichales</taxon>
        <taxon>Thiotrichaceae</taxon>
        <taxon>Cocleimonas</taxon>
    </lineage>
</organism>
<evidence type="ECO:0000313" key="7">
    <source>
        <dbReference type="EMBL" id="TCJ88506.1"/>
    </source>
</evidence>
<dbReference type="Gene3D" id="2.40.10.340">
    <property type="entry name" value="Rod shape-determining protein MreC, domain 1"/>
    <property type="match status" value="1"/>
</dbReference>
<dbReference type="PANTHER" id="PTHR34138">
    <property type="entry name" value="CELL SHAPE-DETERMINING PROTEIN MREC"/>
    <property type="match status" value="1"/>
</dbReference>
<dbReference type="Proteomes" id="UP000294887">
    <property type="component" value="Unassembled WGS sequence"/>
</dbReference>
<evidence type="ECO:0000256" key="3">
    <source>
        <dbReference type="ARBA" id="ARBA00022960"/>
    </source>
</evidence>